<dbReference type="CDD" id="cd12148">
    <property type="entry name" value="fungal_TF_MHR"/>
    <property type="match status" value="1"/>
</dbReference>
<dbReference type="GO" id="GO:0000981">
    <property type="term" value="F:DNA-binding transcription factor activity, RNA polymerase II-specific"/>
    <property type="evidence" value="ECO:0007669"/>
    <property type="project" value="InterPro"/>
</dbReference>
<dbReference type="Proteomes" id="UP000800200">
    <property type="component" value="Unassembled WGS sequence"/>
</dbReference>
<evidence type="ECO:0000256" key="1">
    <source>
        <dbReference type="ARBA" id="ARBA00022723"/>
    </source>
</evidence>
<dbReference type="Pfam" id="PF04082">
    <property type="entry name" value="Fungal_trans"/>
    <property type="match status" value="1"/>
</dbReference>
<dbReference type="InterPro" id="IPR036864">
    <property type="entry name" value="Zn2-C6_fun-type_DNA-bd_sf"/>
</dbReference>
<dbReference type="GO" id="GO:0003677">
    <property type="term" value="F:DNA binding"/>
    <property type="evidence" value="ECO:0007669"/>
    <property type="project" value="InterPro"/>
</dbReference>
<organism evidence="4 5">
    <name type="scientific">Zopfia rhizophila CBS 207.26</name>
    <dbReference type="NCBI Taxonomy" id="1314779"/>
    <lineage>
        <taxon>Eukaryota</taxon>
        <taxon>Fungi</taxon>
        <taxon>Dikarya</taxon>
        <taxon>Ascomycota</taxon>
        <taxon>Pezizomycotina</taxon>
        <taxon>Dothideomycetes</taxon>
        <taxon>Dothideomycetes incertae sedis</taxon>
        <taxon>Zopfiaceae</taxon>
        <taxon>Zopfia</taxon>
    </lineage>
</organism>
<dbReference type="InterPro" id="IPR007219">
    <property type="entry name" value="XnlR_reg_dom"/>
</dbReference>
<dbReference type="InterPro" id="IPR053181">
    <property type="entry name" value="EcdB-like_regulator"/>
</dbReference>
<keyword evidence="5" id="KW-1185">Reference proteome</keyword>
<name>A0A6A6E4U4_9PEZI</name>
<dbReference type="CDD" id="cd00067">
    <property type="entry name" value="GAL4"/>
    <property type="match status" value="1"/>
</dbReference>
<dbReference type="EMBL" id="ML994634">
    <property type="protein sequence ID" value="KAF2185190.1"/>
    <property type="molecule type" value="Genomic_DNA"/>
</dbReference>
<accession>A0A6A6E4U4</accession>
<feature type="domain" description="Zn(2)-C6 fungal-type" evidence="3">
    <location>
        <begin position="13"/>
        <end position="44"/>
    </location>
</feature>
<protein>
    <recommendedName>
        <fullName evidence="3">Zn(2)-C6 fungal-type domain-containing protein</fullName>
    </recommendedName>
</protein>
<dbReference type="PROSITE" id="PS50048">
    <property type="entry name" value="ZN2_CY6_FUNGAL_2"/>
    <property type="match status" value="1"/>
</dbReference>
<dbReference type="SUPFAM" id="SSF57701">
    <property type="entry name" value="Zn2/Cys6 DNA-binding domain"/>
    <property type="match status" value="1"/>
</dbReference>
<reference evidence="4" key="1">
    <citation type="journal article" date="2020" name="Stud. Mycol.">
        <title>101 Dothideomycetes genomes: a test case for predicting lifestyles and emergence of pathogens.</title>
        <authorList>
            <person name="Haridas S."/>
            <person name="Albert R."/>
            <person name="Binder M."/>
            <person name="Bloem J."/>
            <person name="Labutti K."/>
            <person name="Salamov A."/>
            <person name="Andreopoulos B."/>
            <person name="Baker S."/>
            <person name="Barry K."/>
            <person name="Bills G."/>
            <person name="Bluhm B."/>
            <person name="Cannon C."/>
            <person name="Castanera R."/>
            <person name="Culley D."/>
            <person name="Daum C."/>
            <person name="Ezra D."/>
            <person name="Gonzalez J."/>
            <person name="Henrissat B."/>
            <person name="Kuo A."/>
            <person name="Liang C."/>
            <person name="Lipzen A."/>
            <person name="Lutzoni F."/>
            <person name="Magnuson J."/>
            <person name="Mondo S."/>
            <person name="Nolan M."/>
            <person name="Ohm R."/>
            <person name="Pangilinan J."/>
            <person name="Park H.-J."/>
            <person name="Ramirez L."/>
            <person name="Alfaro M."/>
            <person name="Sun H."/>
            <person name="Tritt A."/>
            <person name="Yoshinaga Y."/>
            <person name="Zwiers L.-H."/>
            <person name="Turgeon B."/>
            <person name="Goodwin S."/>
            <person name="Spatafora J."/>
            <person name="Crous P."/>
            <person name="Grigoriev I."/>
        </authorList>
    </citation>
    <scope>NUCLEOTIDE SEQUENCE</scope>
    <source>
        <strain evidence="4">CBS 207.26</strain>
    </source>
</reference>
<dbReference type="GO" id="GO:0006351">
    <property type="term" value="P:DNA-templated transcription"/>
    <property type="evidence" value="ECO:0007669"/>
    <property type="project" value="InterPro"/>
</dbReference>
<gene>
    <name evidence="4" type="ORF">K469DRAFT_726771</name>
</gene>
<proteinExistence type="predicted"/>
<dbReference type="Gene3D" id="4.10.240.10">
    <property type="entry name" value="Zn(2)-C6 fungal-type DNA-binding domain"/>
    <property type="match status" value="1"/>
</dbReference>
<dbReference type="InterPro" id="IPR001138">
    <property type="entry name" value="Zn2Cys6_DnaBD"/>
</dbReference>
<dbReference type="GO" id="GO:0008270">
    <property type="term" value="F:zinc ion binding"/>
    <property type="evidence" value="ECO:0007669"/>
    <property type="project" value="InterPro"/>
</dbReference>
<keyword evidence="1" id="KW-0479">Metal-binding</keyword>
<dbReference type="AlphaFoldDB" id="A0A6A6E4U4"/>
<evidence type="ECO:0000256" key="2">
    <source>
        <dbReference type="ARBA" id="ARBA00023242"/>
    </source>
</evidence>
<dbReference type="OrthoDB" id="6133115at2759"/>
<evidence type="ECO:0000313" key="4">
    <source>
        <dbReference type="EMBL" id="KAF2185190.1"/>
    </source>
</evidence>
<dbReference type="SMART" id="SM00066">
    <property type="entry name" value="GAL4"/>
    <property type="match status" value="1"/>
</dbReference>
<dbReference type="PANTHER" id="PTHR47785">
    <property type="entry name" value="ZN(II)2CYS6 TRANSCRIPTION FACTOR (EUROFUNG)-RELATED-RELATED"/>
    <property type="match status" value="1"/>
</dbReference>
<sequence length="593" mass="66567">MEEPPRKRRATVAFNYCRQRKRKCDGRQPVCTLCEEANQSQCEYQERQTKQTPMEGDQATEIIERLKRLEQAVTELSGPKTSSHDYLPRPICSPLTGSNTGRTHNVQPVQRLTSRATATSPSELNWSTPDVPYCAPSTDADDNAVMSIPLAHSTTTGDLLRSGIAQSLLGAYPADVFKRIEVRRQVPASISFDPVPRDQIHFPVIAHLVNPQHPVLVSSMFMPLYCEVLECGPGPNAHSTLVLLVLALGAAASETPDPILGEWLPGVQFFTPALKYLMTAWPGFFSSDNTTLTQALYLAAVYYSYLSRPAQAWHLVYIASANAQHLLIQDRHSQYIIRLCWAIFMLECDITAEHHLPRSSIELMVETLPFPECKVPPDFDMFSWLANLSAHRLLNRIHHLLYGGKDVSSQPGQVSDVRNEPSTAIFRISQELHHQLLEWYNLLPSVIRPNLDDSSPSVEKAILLLRYHAAGDIIFRPFLLHVLQLPQQAVVPEEMLENARMCLRHCRGYLLAVEHRLRESSGSLEIVLHSTLAAVLLLTQAFLCPKLASAVQDITSLQSHVISLFKEWAFPGSSIEAMLSIVRTMRDKFTMLK</sequence>
<keyword evidence="2" id="KW-0539">Nucleus</keyword>
<evidence type="ECO:0000313" key="5">
    <source>
        <dbReference type="Proteomes" id="UP000800200"/>
    </source>
</evidence>
<evidence type="ECO:0000259" key="3">
    <source>
        <dbReference type="PROSITE" id="PS50048"/>
    </source>
</evidence>
<dbReference type="Pfam" id="PF00172">
    <property type="entry name" value="Zn_clus"/>
    <property type="match status" value="1"/>
</dbReference>